<dbReference type="InterPro" id="IPR018357">
    <property type="entry name" value="Hexapep_transf_CS"/>
</dbReference>
<dbReference type="CDD" id="cd04647">
    <property type="entry name" value="LbH_MAT_like"/>
    <property type="match status" value="1"/>
</dbReference>
<dbReference type="InterPro" id="IPR001451">
    <property type="entry name" value="Hexapep"/>
</dbReference>
<dbReference type="AlphaFoldDB" id="A0A507ZJA0"/>
<evidence type="ECO:0000256" key="3">
    <source>
        <dbReference type="ARBA" id="ARBA00022737"/>
    </source>
</evidence>
<evidence type="ECO:0000256" key="4">
    <source>
        <dbReference type="ARBA" id="ARBA00023315"/>
    </source>
</evidence>
<evidence type="ECO:0008006" key="7">
    <source>
        <dbReference type="Google" id="ProtNLM"/>
    </source>
</evidence>
<dbReference type="InterPro" id="IPR011004">
    <property type="entry name" value="Trimer_LpxA-like_sf"/>
</dbReference>
<proteinExistence type="inferred from homology"/>
<dbReference type="InterPro" id="IPR027417">
    <property type="entry name" value="P-loop_NTPase"/>
</dbReference>
<dbReference type="PROSITE" id="PS00101">
    <property type="entry name" value="HEXAPEP_TRANSFERASES"/>
    <property type="match status" value="1"/>
</dbReference>
<name>A0A507ZJA0_9FLAO</name>
<keyword evidence="6" id="KW-1185">Reference proteome</keyword>
<dbReference type="SUPFAM" id="SSF51161">
    <property type="entry name" value="Trimeric LpxA-like enzymes"/>
    <property type="match status" value="1"/>
</dbReference>
<dbReference type="Pfam" id="PF00132">
    <property type="entry name" value="Hexapep"/>
    <property type="match status" value="1"/>
</dbReference>
<comment type="caution">
    <text evidence="5">The sequence shown here is derived from an EMBL/GenBank/DDBJ whole genome shotgun (WGS) entry which is preliminary data.</text>
</comment>
<dbReference type="PANTHER" id="PTHR23416:SF23">
    <property type="entry name" value="ACETYLTRANSFERASE C18B11.09C-RELATED"/>
    <property type="match status" value="1"/>
</dbReference>
<dbReference type="Gene3D" id="3.40.50.300">
    <property type="entry name" value="P-loop containing nucleotide triphosphate hydrolases"/>
    <property type="match status" value="1"/>
</dbReference>
<dbReference type="Gene3D" id="2.160.10.10">
    <property type="entry name" value="Hexapeptide repeat proteins"/>
    <property type="match status" value="1"/>
</dbReference>
<reference evidence="5 6" key="1">
    <citation type="submission" date="2019-06" db="EMBL/GenBank/DDBJ databases">
        <title>Flavibacter putida gen. nov., sp. nov., a novel marine bacterium of the family Flavobacteriaceae isolated from coastal seawater.</title>
        <authorList>
            <person name="Feng X."/>
        </authorList>
    </citation>
    <scope>NUCLEOTIDE SEQUENCE [LARGE SCALE GENOMIC DNA]</scope>
    <source>
        <strain evidence="5 6">PLHSN227</strain>
    </source>
</reference>
<protein>
    <recommendedName>
        <fullName evidence="7">Acetyltransferase (Isoleucine patch superfamily)</fullName>
    </recommendedName>
</protein>
<dbReference type="PANTHER" id="PTHR23416">
    <property type="entry name" value="SIALIC ACID SYNTHASE-RELATED"/>
    <property type="match status" value="1"/>
</dbReference>
<dbReference type="Proteomes" id="UP000317169">
    <property type="component" value="Unassembled WGS sequence"/>
</dbReference>
<comment type="similarity">
    <text evidence="1">Belongs to the transferase hexapeptide repeat family.</text>
</comment>
<keyword evidence="2" id="KW-0808">Transferase</keyword>
<dbReference type="EMBL" id="VIAR01000016">
    <property type="protein sequence ID" value="TQD33802.1"/>
    <property type="molecule type" value="Genomic_DNA"/>
</dbReference>
<keyword evidence="3" id="KW-0677">Repeat</keyword>
<dbReference type="SUPFAM" id="SSF52540">
    <property type="entry name" value="P-loop containing nucleoside triphosphate hydrolases"/>
    <property type="match status" value="1"/>
</dbReference>
<gene>
    <name evidence="5" type="ORF">FKR84_12650</name>
</gene>
<keyword evidence="4" id="KW-0012">Acyltransferase</keyword>
<evidence type="ECO:0000256" key="1">
    <source>
        <dbReference type="ARBA" id="ARBA00007274"/>
    </source>
</evidence>
<accession>A0A507ZJA0</accession>
<evidence type="ECO:0000313" key="6">
    <source>
        <dbReference type="Proteomes" id="UP000317169"/>
    </source>
</evidence>
<dbReference type="OrthoDB" id="9814490at2"/>
<dbReference type="GO" id="GO:0005829">
    <property type="term" value="C:cytosol"/>
    <property type="evidence" value="ECO:0007669"/>
    <property type="project" value="TreeGrafter"/>
</dbReference>
<evidence type="ECO:0000256" key="2">
    <source>
        <dbReference type="ARBA" id="ARBA00022679"/>
    </source>
</evidence>
<sequence length="462" mass="54251">MTGRRRKMLRNFKKKFWKYIIPKIAKKLAKNRIEEIDLHREKIFKQFQSVGANCTLNGANWRIKSPKKIILSNNIHIGNNFFMDGRGGITIANNVHIGENVSIISAFSNYEGNVLPFDQTVKFSPLHIEENVIIDSDVSIMPGVHIGKGAIIGRGAVVNKNIKAYEIVSAPEVKHLKFRNESHYIKLEKEKRFGDIKGAAMLDLNQNFLPTYKEKREAKIIFILGTGRSGSNAIVNILNQNPNCKAFHEDIRQLIRISTKLAENPNRKEDYFKELEDIFNTKIWQASDNQILIHSDQRLWNLIPFLKEYFPNSKYIHLEREKYSCIKSMYARNWYAQNEYPYLMDHDWAKYRLQANKINVLSDHDWQKLDALEKCAWYWNFINKQIENELSQIGEGRVLSLNLKNLEQTKAKWSRFISEEDFNYNIVKTNQVKKNHLNKYENMEEEELRNKIDAFLNLSKTF</sequence>
<dbReference type="Pfam" id="PF13469">
    <property type="entry name" value="Sulfotransfer_3"/>
    <property type="match status" value="1"/>
</dbReference>
<dbReference type="GO" id="GO:0008374">
    <property type="term" value="F:O-acyltransferase activity"/>
    <property type="evidence" value="ECO:0007669"/>
    <property type="project" value="TreeGrafter"/>
</dbReference>
<organism evidence="5 6">
    <name type="scientific">Haloflavibacter putidus</name>
    <dbReference type="NCBI Taxonomy" id="2576776"/>
    <lineage>
        <taxon>Bacteria</taxon>
        <taxon>Pseudomonadati</taxon>
        <taxon>Bacteroidota</taxon>
        <taxon>Flavobacteriia</taxon>
        <taxon>Flavobacteriales</taxon>
        <taxon>Flavobacteriaceae</taxon>
        <taxon>Haloflavibacter</taxon>
    </lineage>
</organism>
<dbReference type="RefSeq" id="WP_141422682.1">
    <property type="nucleotide sequence ID" value="NZ_VIAR01000016.1"/>
</dbReference>
<dbReference type="InterPro" id="IPR051159">
    <property type="entry name" value="Hexapeptide_acetyltransf"/>
</dbReference>
<evidence type="ECO:0000313" key="5">
    <source>
        <dbReference type="EMBL" id="TQD33802.1"/>
    </source>
</evidence>